<accession>A0A8S1K5V4</accession>
<dbReference type="OMA" id="TIHYLII"/>
<keyword evidence="2" id="KW-1185">Reference proteome</keyword>
<dbReference type="EMBL" id="CAJJDM010000009">
    <property type="protein sequence ID" value="CAD8047696.1"/>
    <property type="molecule type" value="Genomic_DNA"/>
</dbReference>
<name>A0A8S1K5V4_PARPR</name>
<sequence length="317" mass="38558">MNKYAIEEQEILNEIIDQIFSSNFAQTKNIAEEIYSVKRLTSLEQYLPNICGFYALYNTYFEINHNIALFWKFYFELIKLLNQTFEGDFENFDELQRYHLDYILNNKIVQQLQVYQDFGNKRQKEIIQLFYGCDIIQNSIEELSIIQEQFNKLRQQQISNLTLICGITIHYLIIDLKWEENQLNIYLIDSQNDNLSKLFNKQIIFDQNLTLEKRRRRRYKIDLRNLIMILQRLLIGQDIVDIYLEYAINSLRDSFEEYAQRKQIKEWIIEQYPLPVIKHMIFNVAKQFNKQLQKMSWILEYENEELNELKNQLNTFI</sequence>
<comment type="caution">
    <text evidence="1">The sequence shown here is derived from an EMBL/GenBank/DDBJ whole genome shotgun (WGS) entry which is preliminary data.</text>
</comment>
<proteinExistence type="predicted"/>
<protein>
    <submittedName>
        <fullName evidence="1">Uncharacterized protein</fullName>
    </submittedName>
</protein>
<organism evidence="1 2">
    <name type="scientific">Paramecium primaurelia</name>
    <dbReference type="NCBI Taxonomy" id="5886"/>
    <lineage>
        <taxon>Eukaryota</taxon>
        <taxon>Sar</taxon>
        <taxon>Alveolata</taxon>
        <taxon>Ciliophora</taxon>
        <taxon>Intramacronucleata</taxon>
        <taxon>Oligohymenophorea</taxon>
        <taxon>Peniculida</taxon>
        <taxon>Parameciidae</taxon>
        <taxon>Paramecium</taxon>
    </lineage>
</organism>
<gene>
    <name evidence="1" type="ORF">PPRIM_AZ9-3.1.T0120023</name>
</gene>
<dbReference type="AlphaFoldDB" id="A0A8S1K5V4"/>
<reference evidence="1" key="1">
    <citation type="submission" date="2021-01" db="EMBL/GenBank/DDBJ databases">
        <authorList>
            <consortium name="Genoscope - CEA"/>
            <person name="William W."/>
        </authorList>
    </citation>
    <scope>NUCLEOTIDE SEQUENCE</scope>
</reference>
<evidence type="ECO:0000313" key="2">
    <source>
        <dbReference type="Proteomes" id="UP000688137"/>
    </source>
</evidence>
<evidence type="ECO:0000313" key="1">
    <source>
        <dbReference type="EMBL" id="CAD8047696.1"/>
    </source>
</evidence>
<dbReference type="Proteomes" id="UP000688137">
    <property type="component" value="Unassembled WGS sequence"/>
</dbReference>